<sequence>MGWKAPTHCRTEFCAEEFSAMPSFTAEICAHFAFPGCLPMAMIQVLIHWDRCPYESMIRSLSSLASRKSGRVCIPHNWDLDLQVNSRLAIRRHLASRGSSGKGSTHICHKADRIPGIIFIVLSGDKRGPTSLPKLNVFI</sequence>
<organism evidence="1 2">
    <name type="scientific">Collybiopsis luxurians FD-317 M1</name>
    <dbReference type="NCBI Taxonomy" id="944289"/>
    <lineage>
        <taxon>Eukaryota</taxon>
        <taxon>Fungi</taxon>
        <taxon>Dikarya</taxon>
        <taxon>Basidiomycota</taxon>
        <taxon>Agaricomycotina</taxon>
        <taxon>Agaricomycetes</taxon>
        <taxon>Agaricomycetidae</taxon>
        <taxon>Agaricales</taxon>
        <taxon>Marasmiineae</taxon>
        <taxon>Omphalotaceae</taxon>
        <taxon>Collybiopsis</taxon>
        <taxon>Collybiopsis luxurians</taxon>
    </lineage>
</organism>
<name>A0A0D0BN26_9AGAR</name>
<dbReference type="EMBL" id="KN834798">
    <property type="protein sequence ID" value="KIK56366.1"/>
    <property type="molecule type" value="Genomic_DNA"/>
</dbReference>
<protein>
    <submittedName>
        <fullName evidence="1">Uncharacterized protein</fullName>
    </submittedName>
</protein>
<accession>A0A0D0BN26</accession>
<reference evidence="1 2" key="1">
    <citation type="submission" date="2014-04" db="EMBL/GenBank/DDBJ databases">
        <title>Evolutionary Origins and Diversification of the Mycorrhizal Mutualists.</title>
        <authorList>
            <consortium name="DOE Joint Genome Institute"/>
            <consortium name="Mycorrhizal Genomics Consortium"/>
            <person name="Kohler A."/>
            <person name="Kuo A."/>
            <person name="Nagy L.G."/>
            <person name="Floudas D."/>
            <person name="Copeland A."/>
            <person name="Barry K.W."/>
            <person name="Cichocki N."/>
            <person name="Veneault-Fourrey C."/>
            <person name="LaButti K."/>
            <person name="Lindquist E.A."/>
            <person name="Lipzen A."/>
            <person name="Lundell T."/>
            <person name="Morin E."/>
            <person name="Murat C."/>
            <person name="Riley R."/>
            <person name="Ohm R."/>
            <person name="Sun H."/>
            <person name="Tunlid A."/>
            <person name="Henrissat B."/>
            <person name="Grigoriev I.V."/>
            <person name="Hibbett D.S."/>
            <person name="Martin F."/>
        </authorList>
    </citation>
    <scope>NUCLEOTIDE SEQUENCE [LARGE SCALE GENOMIC DNA]</scope>
    <source>
        <strain evidence="1 2">FD-317 M1</strain>
    </source>
</reference>
<dbReference type="AlphaFoldDB" id="A0A0D0BN26"/>
<dbReference type="Proteomes" id="UP000053593">
    <property type="component" value="Unassembled WGS sequence"/>
</dbReference>
<gene>
    <name evidence="1" type="ORF">GYMLUDRAFT_47144</name>
</gene>
<evidence type="ECO:0000313" key="1">
    <source>
        <dbReference type="EMBL" id="KIK56366.1"/>
    </source>
</evidence>
<proteinExistence type="predicted"/>
<keyword evidence="2" id="KW-1185">Reference proteome</keyword>
<evidence type="ECO:0000313" key="2">
    <source>
        <dbReference type="Proteomes" id="UP000053593"/>
    </source>
</evidence>
<dbReference type="HOGENOM" id="CLU_1845327_0_0_1"/>